<dbReference type="Proteomes" id="UP000188145">
    <property type="component" value="Chromosome"/>
</dbReference>
<dbReference type="GO" id="GO:0006352">
    <property type="term" value="P:DNA-templated transcription initiation"/>
    <property type="evidence" value="ECO:0007669"/>
    <property type="project" value="InterPro"/>
</dbReference>
<dbReference type="Pfam" id="PF04542">
    <property type="entry name" value="Sigma70_r2"/>
    <property type="match status" value="1"/>
</dbReference>
<evidence type="ECO:0000256" key="1">
    <source>
        <dbReference type="ARBA" id="ARBA00010641"/>
    </source>
</evidence>
<gene>
    <name evidence="8" type="ORF">BW730_12785</name>
</gene>
<dbReference type="InterPro" id="IPR013324">
    <property type="entry name" value="RNA_pol_sigma_r3/r4-like"/>
</dbReference>
<evidence type="ECO:0000256" key="4">
    <source>
        <dbReference type="ARBA" id="ARBA00023082"/>
    </source>
</evidence>
<dbReference type="SUPFAM" id="SSF88946">
    <property type="entry name" value="Sigma2 domain of RNA polymerase sigma factors"/>
    <property type="match status" value="1"/>
</dbReference>
<dbReference type="InterPro" id="IPR036388">
    <property type="entry name" value="WH-like_DNA-bd_sf"/>
</dbReference>
<evidence type="ECO:0000313" key="8">
    <source>
        <dbReference type="EMBL" id="AQP48248.1"/>
    </source>
</evidence>
<keyword evidence="9" id="KW-1185">Reference proteome</keyword>
<keyword evidence="5" id="KW-0804">Transcription</keyword>
<dbReference type="EMBL" id="CP019606">
    <property type="protein sequence ID" value="AQP48248.1"/>
    <property type="molecule type" value="Genomic_DNA"/>
</dbReference>
<dbReference type="PANTHER" id="PTHR30173">
    <property type="entry name" value="SIGMA 19 FACTOR"/>
    <property type="match status" value="1"/>
</dbReference>
<evidence type="ECO:0000259" key="7">
    <source>
        <dbReference type="Pfam" id="PF08281"/>
    </source>
</evidence>
<sequence length="285" mass="30659">MADDDDRLADYLAHRGLVVRLAYDITGTWTDAEDVAQQVYVRWCAVESPVRNPRAYLARMATHQALDAVAARDRIGYVGEFLPEPLIDGADADLLTAHEVEIALMVVLGSLSPLERAVFVLHDVFGFTHPEIATMLERTPAAVRQLNHRARAHVQSRRPYKEVDEAALGTLVGTFLAAAKAGDVDGLVALLAEDATLVSDGGGKINAAIRPVVSAEKVARFLVGVASLLDPAGSVEIVAANARPALLFRRGDGSVDSVLWVLVGDDGRAADLYLVRNPDKLSHLE</sequence>
<dbReference type="InterPro" id="IPR014284">
    <property type="entry name" value="RNA_pol_sigma-70_dom"/>
</dbReference>
<evidence type="ECO:0008006" key="10">
    <source>
        <dbReference type="Google" id="ProtNLM"/>
    </source>
</evidence>
<dbReference type="RefSeq" id="WP_077686575.1">
    <property type="nucleotide sequence ID" value="NZ_CP019606.1"/>
</dbReference>
<dbReference type="Pfam" id="PF08281">
    <property type="entry name" value="Sigma70_r4_2"/>
    <property type="match status" value="1"/>
</dbReference>
<evidence type="ECO:0000259" key="6">
    <source>
        <dbReference type="Pfam" id="PF04542"/>
    </source>
</evidence>
<dbReference type="InterPro" id="IPR013249">
    <property type="entry name" value="RNA_pol_sigma70_r4_t2"/>
</dbReference>
<dbReference type="InterPro" id="IPR007627">
    <property type="entry name" value="RNA_pol_sigma70_r2"/>
</dbReference>
<dbReference type="Gene3D" id="1.10.1740.10">
    <property type="match status" value="1"/>
</dbReference>
<protein>
    <recommendedName>
        <fullName evidence="10">RNA polymerase subunit sigma-24</fullName>
    </recommendedName>
</protein>
<dbReference type="GO" id="GO:0016987">
    <property type="term" value="F:sigma factor activity"/>
    <property type="evidence" value="ECO:0007669"/>
    <property type="project" value="UniProtKB-KW"/>
</dbReference>
<feature type="domain" description="RNA polymerase sigma factor 70 region 4 type 2" evidence="7">
    <location>
        <begin position="103"/>
        <end position="153"/>
    </location>
</feature>
<dbReference type="Gene3D" id="1.10.10.10">
    <property type="entry name" value="Winged helix-like DNA-binding domain superfamily/Winged helix DNA-binding domain"/>
    <property type="match status" value="1"/>
</dbReference>
<evidence type="ECO:0000256" key="2">
    <source>
        <dbReference type="ARBA" id="ARBA00011344"/>
    </source>
</evidence>
<dbReference type="Gene3D" id="3.10.450.50">
    <property type="match status" value="1"/>
</dbReference>
<keyword evidence="4" id="KW-0731">Sigma factor</keyword>
<dbReference type="InterPro" id="IPR052704">
    <property type="entry name" value="ECF_Sigma-70_Domain"/>
</dbReference>
<dbReference type="NCBIfam" id="TIGR02937">
    <property type="entry name" value="sigma70-ECF"/>
    <property type="match status" value="1"/>
</dbReference>
<dbReference type="GO" id="GO:0003677">
    <property type="term" value="F:DNA binding"/>
    <property type="evidence" value="ECO:0007669"/>
    <property type="project" value="InterPro"/>
</dbReference>
<dbReference type="SUPFAM" id="SSF54427">
    <property type="entry name" value="NTF2-like"/>
    <property type="match status" value="1"/>
</dbReference>
<reference evidence="9" key="1">
    <citation type="submission" date="2017-02" db="EMBL/GenBank/DDBJ databases">
        <title>Tessaracoccus aquaemaris sp. nov., isolated from the intestine of a Korean rockfish, Sebastes schlegelii, in a marine aquaculture pond.</title>
        <authorList>
            <person name="Tak E.J."/>
            <person name="Bae J.-W."/>
        </authorList>
    </citation>
    <scope>NUCLEOTIDE SEQUENCE [LARGE SCALE GENOMIC DNA]</scope>
    <source>
        <strain evidence="9">NSG39</strain>
    </source>
</reference>
<proteinExistence type="inferred from homology"/>
<dbReference type="SUPFAM" id="SSF88659">
    <property type="entry name" value="Sigma3 and sigma4 domains of RNA polymerase sigma factors"/>
    <property type="match status" value="1"/>
</dbReference>
<dbReference type="InterPro" id="IPR032710">
    <property type="entry name" value="NTF2-like_dom_sf"/>
</dbReference>
<organism evidence="8 9">
    <name type="scientific">Tessaracoccus aquimaris</name>
    <dbReference type="NCBI Taxonomy" id="1332264"/>
    <lineage>
        <taxon>Bacteria</taxon>
        <taxon>Bacillati</taxon>
        <taxon>Actinomycetota</taxon>
        <taxon>Actinomycetes</taxon>
        <taxon>Propionibacteriales</taxon>
        <taxon>Propionibacteriaceae</taxon>
        <taxon>Tessaracoccus</taxon>
    </lineage>
</organism>
<evidence type="ECO:0000256" key="3">
    <source>
        <dbReference type="ARBA" id="ARBA00023015"/>
    </source>
</evidence>
<keyword evidence="3" id="KW-0805">Transcription regulation</keyword>
<evidence type="ECO:0000313" key="9">
    <source>
        <dbReference type="Proteomes" id="UP000188145"/>
    </source>
</evidence>
<dbReference type="KEGG" id="tes:BW730_12785"/>
<dbReference type="InterPro" id="IPR013325">
    <property type="entry name" value="RNA_pol_sigma_r2"/>
</dbReference>
<comment type="subunit">
    <text evidence="2">Interacts transiently with the RNA polymerase catalytic core formed by RpoA, RpoB, RpoC and RpoZ (2 alpha, 1 beta, 1 beta' and 1 omega subunit) to form the RNA polymerase holoenzyme that can initiate transcription.</text>
</comment>
<feature type="domain" description="RNA polymerase sigma-70 region 2" evidence="6">
    <location>
        <begin position="11"/>
        <end position="74"/>
    </location>
</feature>
<dbReference type="PANTHER" id="PTHR30173:SF36">
    <property type="entry name" value="ECF RNA POLYMERASE SIGMA FACTOR SIGJ"/>
    <property type="match status" value="1"/>
</dbReference>
<dbReference type="AlphaFoldDB" id="A0A1Q2CQ47"/>
<dbReference type="OrthoDB" id="6689546at2"/>
<dbReference type="CDD" id="cd06171">
    <property type="entry name" value="Sigma70_r4"/>
    <property type="match status" value="1"/>
</dbReference>
<name>A0A1Q2CQ47_9ACTN</name>
<accession>A0A1Q2CQ47</accession>
<evidence type="ECO:0000256" key="5">
    <source>
        <dbReference type="ARBA" id="ARBA00023163"/>
    </source>
</evidence>
<dbReference type="STRING" id="1332264.BW730_12785"/>
<comment type="similarity">
    <text evidence="1">Belongs to the sigma-70 factor family. ECF subfamily.</text>
</comment>